<feature type="transmembrane region" description="Helical" evidence="8">
    <location>
        <begin position="124"/>
        <end position="146"/>
    </location>
</feature>
<feature type="transmembrane region" description="Helical" evidence="8">
    <location>
        <begin position="91"/>
        <end position="112"/>
    </location>
</feature>
<sequence>MDFTEATTSSRPPPTTTLRSTAHDVVTSQEEHYVTSVIDNHETTCWGCGLRLFLSSYAPIFKCGWCGAITNQNARKCDNKFFWWRRLRDRCFVCVLLVFMLFVICGGVWAVYPVVFSISLSCGVFHSIITVILSVTTVSMFSLAAFRCAGAPPSLLWGSYPVVGKGDLENYTFCNYCSKPKSPRTHHCRSCGMCILDMDHHCPFIGNCVGAANHRCFIAFLISAVISTIYVTIISAYAALHIWPPPNYRSLTLLNGFSSKLALRTMNEIILAFLRSSVFLSTRGLVLVYLFVASVSVEIGLSVLLWQQLCYIYEGKTYLGHLSSQGSDGFEQRDCQNLIRFFGCPFSASKCLPSFYNFRKSHDK</sequence>
<organism evidence="11">
    <name type="scientific">Davidia involucrata</name>
    <name type="common">Dove tree</name>
    <dbReference type="NCBI Taxonomy" id="16924"/>
    <lineage>
        <taxon>Eukaryota</taxon>
        <taxon>Viridiplantae</taxon>
        <taxon>Streptophyta</taxon>
        <taxon>Embryophyta</taxon>
        <taxon>Tracheophyta</taxon>
        <taxon>Spermatophyta</taxon>
        <taxon>Magnoliopsida</taxon>
        <taxon>eudicotyledons</taxon>
        <taxon>Gunneridae</taxon>
        <taxon>Pentapetalae</taxon>
        <taxon>asterids</taxon>
        <taxon>Cornales</taxon>
        <taxon>Nyssaceae</taxon>
        <taxon>Davidia</taxon>
    </lineage>
</organism>
<keyword evidence="6 8" id="KW-0472">Membrane</keyword>
<evidence type="ECO:0000256" key="6">
    <source>
        <dbReference type="ARBA" id="ARBA00023136"/>
    </source>
</evidence>
<feature type="transmembrane region" description="Helical" evidence="8">
    <location>
        <begin position="286"/>
        <end position="306"/>
    </location>
</feature>
<feature type="region of interest" description="Disordered" evidence="9">
    <location>
        <begin position="1"/>
        <end position="21"/>
    </location>
</feature>
<evidence type="ECO:0000256" key="3">
    <source>
        <dbReference type="ARBA" id="ARBA00022679"/>
    </source>
</evidence>
<keyword evidence="7 8" id="KW-0012">Acyltransferase</keyword>
<dbReference type="PROSITE" id="PS50216">
    <property type="entry name" value="DHHC"/>
    <property type="match status" value="1"/>
</dbReference>
<proteinExistence type="inferred from homology"/>
<dbReference type="EC" id="2.3.1.225" evidence="8"/>
<keyword evidence="4 8" id="KW-0812">Transmembrane</keyword>
<reference evidence="11" key="1">
    <citation type="submission" date="2019-08" db="EMBL/GenBank/DDBJ databases">
        <title>Reference gene set and small RNA set construction with multiple tissues from Davidia involucrata Baill.</title>
        <authorList>
            <person name="Yang H."/>
            <person name="Zhou C."/>
            <person name="Li G."/>
            <person name="Wang J."/>
            <person name="Gao P."/>
            <person name="Wang M."/>
            <person name="Wang R."/>
            <person name="Zhao Y."/>
        </authorList>
    </citation>
    <scope>NUCLEOTIDE SEQUENCE</scope>
    <source>
        <tissue evidence="11">Mixed with DoveR01_LX</tissue>
    </source>
</reference>
<dbReference type="InterPro" id="IPR001594">
    <property type="entry name" value="Palmitoyltrfase_DHHC"/>
</dbReference>
<gene>
    <name evidence="11" type="ORF">Din_037310</name>
</gene>
<evidence type="ECO:0000256" key="9">
    <source>
        <dbReference type="SAM" id="MobiDB-lite"/>
    </source>
</evidence>
<keyword evidence="3 8" id="KW-0808">Transferase</keyword>
<dbReference type="EMBL" id="GHES01037310">
    <property type="protein sequence ID" value="MPA67869.1"/>
    <property type="molecule type" value="Transcribed_RNA"/>
</dbReference>
<evidence type="ECO:0000256" key="7">
    <source>
        <dbReference type="ARBA" id="ARBA00023315"/>
    </source>
</evidence>
<comment type="domain">
    <text evidence="8">The DHHC domain is required for palmitoyltransferase activity.</text>
</comment>
<dbReference type="PANTHER" id="PTHR12246">
    <property type="entry name" value="PALMITOYLTRANSFERASE ZDHHC16"/>
    <property type="match status" value="1"/>
</dbReference>
<dbReference type="Pfam" id="PF01529">
    <property type="entry name" value="DHHC"/>
    <property type="match status" value="1"/>
</dbReference>
<comment type="similarity">
    <text evidence="2 8">Belongs to the DHHC palmitoyltransferase family.</text>
</comment>
<protein>
    <recommendedName>
        <fullName evidence="8">S-acyltransferase</fullName>
        <ecNumber evidence="8">2.3.1.225</ecNumber>
    </recommendedName>
    <alternativeName>
        <fullName evidence="8">Palmitoyltransferase</fullName>
    </alternativeName>
</protein>
<feature type="transmembrane region" description="Helical" evidence="8">
    <location>
        <begin position="217"/>
        <end position="243"/>
    </location>
</feature>
<feature type="domain" description="Palmitoyltransferase DHHC" evidence="10">
    <location>
        <begin position="170"/>
        <end position="320"/>
    </location>
</feature>
<evidence type="ECO:0000313" key="11">
    <source>
        <dbReference type="EMBL" id="MPA67869.1"/>
    </source>
</evidence>
<accession>A0A5B7BG49</accession>
<comment type="subcellular location">
    <subcellularLocation>
        <location evidence="1">Endomembrane system</location>
        <topology evidence="1">Multi-pass membrane protein</topology>
    </subcellularLocation>
</comment>
<evidence type="ECO:0000256" key="8">
    <source>
        <dbReference type="RuleBase" id="RU079119"/>
    </source>
</evidence>
<keyword evidence="5 8" id="KW-1133">Transmembrane helix</keyword>
<evidence type="ECO:0000256" key="2">
    <source>
        <dbReference type="ARBA" id="ARBA00008574"/>
    </source>
</evidence>
<name>A0A5B7BG49_DAVIN</name>
<dbReference type="GO" id="GO:0019706">
    <property type="term" value="F:protein-cysteine S-palmitoyltransferase activity"/>
    <property type="evidence" value="ECO:0007669"/>
    <property type="project" value="UniProtKB-EC"/>
</dbReference>
<dbReference type="InterPro" id="IPR039859">
    <property type="entry name" value="PFA4/ZDH16/20/ERF2-like"/>
</dbReference>
<evidence type="ECO:0000256" key="1">
    <source>
        <dbReference type="ARBA" id="ARBA00004127"/>
    </source>
</evidence>
<dbReference type="GO" id="GO:0012505">
    <property type="term" value="C:endomembrane system"/>
    <property type="evidence" value="ECO:0007669"/>
    <property type="project" value="UniProtKB-SubCell"/>
</dbReference>
<dbReference type="AlphaFoldDB" id="A0A5B7BG49"/>
<evidence type="ECO:0000256" key="4">
    <source>
        <dbReference type="ARBA" id="ARBA00022692"/>
    </source>
</evidence>
<comment type="catalytic activity">
    <reaction evidence="8">
        <text>L-cysteinyl-[protein] + hexadecanoyl-CoA = S-hexadecanoyl-L-cysteinyl-[protein] + CoA</text>
        <dbReference type="Rhea" id="RHEA:36683"/>
        <dbReference type="Rhea" id="RHEA-COMP:10131"/>
        <dbReference type="Rhea" id="RHEA-COMP:11032"/>
        <dbReference type="ChEBI" id="CHEBI:29950"/>
        <dbReference type="ChEBI" id="CHEBI:57287"/>
        <dbReference type="ChEBI" id="CHEBI:57379"/>
        <dbReference type="ChEBI" id="CHEBI:74151"/>
        <dbReference type="EC" id="2.3.1.225"/>
    </reaction>
</comment>
<evidence type="ECO:0000259" key="10">
    <source>
        <dbReference type="Pfam" id="PF01529"/>
    </source>
</evidence>
<evidence type="ECO:0000256" key="5">
    <source>
        <dbReference type="ARBA" id="ARBA00022989"/>
    </source>
</evidence>